<organism evidence="2 3">
    <name type="scientific">Elysia crispata</name>
    <name type="common">lettuce slug</name>
    <dbReference type="NCBI Taxonomy" id="231223"/>
    <lineage>
        <taxon>Eukaryota</taxon>
        <taxon>Metazoa</taxon>
        <taxon>Spiralia</taxon>
        <taxon>Lophotrochozoa</taxon>
        <taxon>Mollusca</taxon>
        <taxon>Gastropoda</taxon>
        <taxon>Heterobranchia</taxon>
        <taxon>Euthyneura</taxon>
        <taxon>Panpulmonata</taxon>
        <taxon>Sacoglossa</taxon>
        <taxon>Placobranchoidea</taxon>
        <taxon>Plakobranchidae</taxon>
        <taxon>Elysia</taxon>
    </lineage>
</organism>
<sequence length="170" mass="19758">MALAEQAFHEFFLANFKSTFKPSPKVPVLDLGGGKTVSGVCSIAKHLQRTSKDFNGLSLEERLEVEQWIEYASTVVKFSDSETEKIVLKELNNWLKDKAFFVANRLTVADITMFYNLYSLFAERLTFQEKELLIHLSRWFHNVQQDKEVRQSLQHLTFLRTPVYDGVRVH</sequence>
<reference evidence="2" key="1">
    <citation type="journal article" date="2023" name="G3 (Bethesda)">
        <title>A reference genome for the long-term kleptoplast-retaining sea slug Elysia crispata morphotype clarki.</title>
        <authorList>
            <person name="Eastman K.E."/>
            <person name="Pendleton A.L."/>
            <person name="Shaikh M.A."/>
            <person name="Suttiyut T."/>
            <person name="Ogas R."/>
            <person name="Tomko P."/>
            <person name="Gavelis G."/>
            <person name="Widhalm J.R."/>
            <person name="Wisecaver J.H."/>
        </authorList>
    </citation>
    <scope>NUCLEOTIDE SEQUENCE</scope>
    <source>
        <strain evidence="2">ECLA1</strain>
    </source>
</reference>
<dbReference type="InterPro" id="IPR010987">
    <property type="entry name" value="Glutathione-S-Trfase_C-like"/>
</dbReference>
<evidence type="ECO:0000313" key="3">
    <source>
        <dbReference type="Proteomes" id="UP001283361"/>
    </source>
</evidence>
<feature type="domain" description="GST C-terminal" evidence="1">
    <location>
        <begin position="2"/>
        <end position="163"/>
    </location>
</feature>
<dbReference type="InterPro" id="IPR042450">
    <property type="entry name" value="EEF1E1"/>
</dbReference>
<dbReference type="GO" id="GO:0043517">
    <property type="term" value="P:positive regulation of DNA damage response, signal transduction by p53 class mediator"/>
    <property type="evidence" value="ECO:0007669"/>
    <property type="project" value="InterPro"/>
</dbReference>
<dbReference type="AlphaFoldDB" id="A0AAE1D508"/>
<proteinExistence type="predicted"/>
<dbReference type="PROSITE" id="PS50405">
    <property type="entry name" value="GST_CTER"/>
    <property type="match status" value="1"/>
</dbReference>
<dbReference type="Proteomes" id="UP001283361">
    <property type="component" value="Unassembled WGS sequence"/>
</dbReference>
<gene>
    <name evidence="2" type="ORF">RRG08_013965</name>
</gene>
<comment type="caution">
    <text evidence="2">The sequence shown here is derived from an EMBL/GenBank/DDBJ whole genome shotgun (WGS) entry which is preliminary data.</text>
</comment>
<dbReference type="Gene3D" id="1.20.1050.130">
    <property type="match status" value="1"/>
</dbReference>
<dbReference type="PANTHER" id="PTHR44490">
    <property type="entry name" value="EUKARYOTIC TRANSLATION ELONGATION FACTOR 1 EPSILON-1"/>
    <property type="match status" value="1"/>
</dbReference>
<dbReference type="InterPro" id="IPR053836">
    <property type="entry name" value="Arc1-like_N"/>
</dbReference>
<evidence type="ECO:0000313" key="2">
    <source>
        <dbReference type="EMBL" id="KAK3756703.1"/>
    </source>
</evidence>
<name>A0AAE1D508_9GAST</name>
<dbReference type="PANTHER" id="PTHR44490:SF1">
    <property type="entry name" value="EUKARYOTIC TRANSLATION ELONGATION FACTOR 1 EPSILON-1"/>
    <property type="match status" value="1"/>
</dbReference>
<protein>
    <recommendedName>
        <fullName evidence="1">GST C-terminal domain-containing protein</fullName>
    </recommendedName>
</protein>
<keyword evidence="3" id="KW-1185">Reference proteome</keyword>
<dbReference type="Pfam" id="PF21972">
    <property type="entry name" value="Arc1p_N_like"/>
    <property type="match status" value="1"/>
</dbReference>
<dbReference type="EMBL" id="JAWDGP010005480">
    <property type="protein sequence ID" value="KAK3756703.1"/>
    <property type="molecule type" value="Genomic_DNA"/>
</dbReference>
<evidence type="ECO:0000259" key="1">
    <source>
        <dbReference type="PROSITE" id="PS50405"/>
    </source>
</evidence>
<dbReference type="GO" id="GO:0005634">
    <property type="term" value="C:nucleus"/>
    <property type="evidence" value="ECO:0007669"/>
    <property type="project" value="TreeGrafter"/>
</dbReference>
<accession>A0AAE1D508</accession>
<dbReference type="GO" id="GO:0005737">
    <property type="term" value="C:cytoplasm"/>
    <property type="evidence" value="ECO:0007669"/>
    <property type="project" value="TreeGrafter"/>
</dbReference>
<dbReference type="GO" id="GO:0017101">
    <property type="term" value="C:aminoacyl-tRNA synthetase multienzyme complex"/>
    <property type="evidence" value="ECO:0007669"/>
    <property type="project" value="InterPro"/>
</dbReference>
<dbReference type="SUPFAM" id="SSF47616">
    <property type="entry name" value="GST C-terminal domain-like"/>
    <property type="match status" value="1"/>
</dbReference>
<dbReference type="InterPro" id="IPR036282">
    <property type="entry name" value="Glutathione-S-Trfase_C_sf"/>
</dbReference>